<dbReference type="InterPro" id="IPR011051">
    <property type="entry name" value="RmlC_Cupin_sf"/>
</dbReference>
<organism evidence="3 4">
    <name type="scientific">Roseovarius litorisediminis</name>
    <dbReference type="NCBI Taxonomy" id="1312363"/>
    <lineage>
        <taxon>Bacteria</taxon>
        <taxon>Pseudomonadati</taxon>
        <taxon>Pseudomonadota</taxon>
        <taxon>Alphaproteobacteria</taxon>
        <taxon>Rhodobacterales</taxon>
        <taxon>Roseobacteraceae</taxon>
        <taxon>Roseovarius</taxon>
    </lineage>
</organism>
<dbReference type="SUPFAM" id="SSF51182">
    <property type="entry name" value="RmlC-like cupins"/>
    <property type="match status" value="1"/>
</dbReference>
<dbReference type="InterPro" id="IPR014710">
    <property type="entry name" value="RmlC-like_jellyroll"/>
</dbReference>
<reference evidence="3 4" key="1">
    <citation type="submission" date="2017-03" db="EMBL/GenBank/DDBJ databases">
        <authorList>
            <person name="Afonso C.L."/>
            <person name="Miller P.J."/>
            <person name="Scott M.A."/>
            <person name="Spackman E."/>
            <person name="Goraichik I."/>
            <person name="Dimitrov K.M."/>
            <person name="Suarez D.L."/>
            <person name="Swayne D.E."/>
        </authorList>
    </citation>
    <scope>NUCLEOTIDE SEQUENCE [LARGE SCALE GENOMIC DNA]</scope>
    <source>
        <strain evidence="3 4">CECT 8287</strain>
    </source>
</reference>
<feature type="chain" id="PRO_5012554367" evidence="1">
    <location>
        <begin position="30"/>
        <end position="241"/>
    </location>
</feature>
<sequence length="241" mass="25870">MNTLQTQKLIALSLALGAGLLALATPVKAIQDINPDVVQLLNVQFDSRPVAQIEAGDFHFAPGQTAPVHTHHAPAIGYVAKGRIIYQVEGRRPVILNEGDAFYEPAGPRILRFDNASATSEAIFIDYNFQQAGEPFIDFEVPPTENIDRRAFTTVPMAGQVMSNVYVSAVNIAAGGSLTPDRQGLLVAYVAEGSVELRLDGSTPQTFDAGDSIPLSKAPSEITFANASDRLRAKLITFTGY</sequence>
<keyword evidence="4" id="KW-1185">Reference proteome</keyword>
<proteinExistence type="predicted"/>
<dbReference type="InterPro" id="IPR013096">
    <property type="entry name" value="Cupin_2"/>
</dbReference>
<dbReference type="Proteomes" id="UP000193827">
    <property type="component" value="Unassembled WGS sequence"/>
</dbReference>
<feature type="signal peptide" evidence="1">
    <location>
        <begin position="1"/>
        <end position="29"/>
    </location>
</feature>
<accession>A0A1Y5RJV6</accession>
<dbReference type="Pfam" id="PF07883">
    <property type="entry name" value="Cupin_2"/>
    <property type="match status" value="1"/>
</dbReference>
<gene>
    <name evidence="3" type="ORF">PEL8287_00781</name>
</gene>
<dbReference type="PANTHER" id="PTHR38599">
    <property type="entry name" value="CUPIN DOMAIN PROTEIN (AFU_ORTHOLOGUE AFUA_3G13620)"/>
    <property type="match status" value="1"/>
</dbReference>
<dbReference type="Gene3D" id="2.60.120.10">
    <property type="entry name" value="Jelly Rolls"/>
    <property type="match status" value="1"/>
</dbReference>
<dbReference type="AlphaFoldDB" id="A0A1Y5RJV6"/>
<keyword evidence="1" id="KW-0732">Signal</keyword>
<evidence type="ECO:0000259" key="2">
    <source>
        <dbReference type="Pfam" id="PF07883"/>
    </source>
</evidence>
<feature type="domain" description="Cupin type-2" evidence="2">
    <location>
        <begin position="58"/>
        <end position="124"/>
    </location>
</feature>
<dbReference type="RefSeq" id="WP_176228551.1">
    <property type="nucleotide sequence ID" value="NZ_FWFL01000002.1"/>
</dbReference>
<evidence type="ECO:0000313" key="4">
    <source>
        <dbReference type="Proteomes" id="UP000193827"/>
    </source>
</evidence>
<dbReference type="PANTHER" id="PTHR38599:SF1">
    <property type="entry name" value="CUPIN DOMAIN PROTEIN (AFU_ORTHOLOGUE AFUA_3G13620)"/>
    <property type="match status" value="1"/>
</dbReference>
<name>A0A1Y5RJV6_9RHOB</name>
<protein>
    <submittedName>
        <fullName evidence="3">Cupin domain protein</fullName>
    </submittedName>
</protein>
<evidence type="ECO:0000256" key="1">
    <source>
        <dbReference type="SAM" id="SignalP"/>
    </source>
</evidence>
<evidence type="ECO:0000313" key="3">
    <source>
        <dbReference type="EMBL" id="SLN19299.1"/>
    </source>
</evidence>
<dbReference type="EMBL" id="FWFL01000002">
    <property type="protein sequence ID" value="SLN19299.1"/>
    <property type="molecule type" value="Genomic_DNA"/>
</dbReference>